<name>A0A919XDU6_9BACL</name>
<comment type="caution">
    <text evidence="1">The sequence shown here is derived from an EMBL/GenBank/DDBJ whole genome shotgun (WGS) entry which is preliminary data.</text>
</comment>
<keyword evidence="2" id="KW-1185">Reference proteome</keyword>
<reference evidence="1" key="1">
    <citation type="submission" date="2021-03" db="EMBL/GenBank/DDBJ databases">
        <title>Antimicrobial resistance genes in bacteria isolated from Japanese honey, and their potential for conferring macrolide and lincosamide resistance in the American foulbrood pathogen Paenibacillus larvae.</title>
        <authorList>
            <person name="Okamoto M."/>
            <person name="Kumagai M."/>
            <person name="Kanamori H."/>
            <person name="Takamatsu D."/>
        </authorList>
    </citation>
    <scope>NUCLEOTIDE SEQUENCE</scope>
    <source>
        <strain evidence="1">J2TS6</strain>
    </source>
</reference>
<evidence type="ECO:0000313" key="1">
    <source>
        <dbReference type="EMBL" id="GIO29834.1"/>
    </source>
</evidence>
<evidence type="ECO:0008006" key="3">
    <source>
        <dbReference type="Google" id="ProtNLM"/>
    </source>
</evidence>
<organism evidence="1 2">
    <name type="scientific">Paenibacillus albilobatus</name>
    <dbReference type="NCBI Taxonomy" id="2716884"/>
    <lineage>
        <taxon>Bacteria</taxon>
        <taxon>Bacillati</taxon>
        <taxon>Bacillota</taxon>
        <taxon>Bacilli</taxon>
        <taxon>Bacillales</taxon>
        <taxon>Paenibacillaceae</taxon>
        <taxon>Paenibacillus</taxon>
    </lineage>
</organism>
<dbReference type="EMBL" id="BORQ01000001">
    <property type="protein sequence ID" value="GIO29834.1"/>
    <property type="molecule type" value="Genomic_DNA"/>
</dbReference>
<dbReference type="AlphaFoldDB" id="A0A919XDU6"/>
<dbReference type="Proteomes" id="UP000679779">
    <property type="component" value="Unassembled WGS sequence"/>
</dbReference>
<accession>A0A919XDU6</accession>
<evidence type="ECO:0000313" key="2">
    <source>
        <dbReference type="Proteomes" id="UP000679779"/>
    </source>
</evidence>
<protein>
    <recommendedName>
        <fullName evidence="3">Hydrolase</fullName>
    </recommendedName>
</protein>
<gene>
    <name evidence="1" type="ORF">J2TS6_09750</name>
</gene>
<sequence length="198" mass="23352">MLMGSRVMHYCISTLLARELGIDDDQFLLGGIAPDVHKYMNAPKKDSHFIILQTDSEFACDYRGFCQKYEHHMKDPFFLGYFYHLISDDIWVKEIYYKKIKWLPQPEKKEAQGKYYRDFWRLNGKLIDHYALTLKPLDAEAVRIDEIDYTYLPELIRDLQSDFAMKDEAKEQALEILDFDEVIEVLESSVKACLGETK</sequence>
<proteinExistence type="predicted"/>